<dbReference type="AlphaFoldDB" id="A0A4Y9SPX1"/>
<comment type="caution">
    <text evidence="1">The sequence shown here is derived from an EMBL/GenBank/DDBJ whole genome shotgun (WGS) entry which is preliminary data.</text>
</comment>
<gene>
    <name evidence="1" type="ORF">E4L98_07505</name>
</gene>
<dbReference type="EMBL" id="SPVG01000072">
    <property type="protein sequence ID" value="TFW27284.1"/>
    <property type="molecule type" value="Genomic_DNA"/>
</dbReference>
<evidence type="ECO:0000313" key="1">
    <source>
        <dbReference type="EMBL" id="TFW27284.1"/>
    </source>
</evidence>
<dbReference type="Proteomes" id="UP000297729">
    <property type="component" value="Unassembled WGS sequence"/>
</dbReference>
<protein>
    <submittedName>
        <fullName evidence="1">Uncharacterized protein</fullName>
    </submittedName>
</protein>
<accession>A0A4Y9SPX1</accession>
<dbReference type="RefSeq" id="WP_135200937.1">
    <property type="nucleotide sequence ID" value="NZ_SPVG01000072.1"/>
</dbReference>
<dbReference type="OrthoDB" id="8758811at2"/>
<keyword evidence="2" id="KW-1185">Reference proteome</keyword>
<proteinExistence type="predicted"/>
<organism evidence="1 2">
    <name type="scientific">Duganella callida</name>
    <dbReference type="NCBI Taxonomy" id="2561932"/>
    <lineage>
        <taxon>Bacteria</taxon>
        <taxon>Pseudomonadati</taxon>
        <taxon>Pseudomonadota</taxon>
        <taxon>Betaproteobacteria</taxon>
        <taxon>Burkholderiales</taxon>
        <taxon>Oxalobacteraceae</taxon>
        <taxon>Telluria group</taxon>
        <taxon>Duganella</taxon>
    </lineage>
</organism>
<evidence type="ECO:0000313" key="2">
    <source>
        <dbReference type="Proteomes" id="UP000297729"/>
    </source>
</evidence>
<sequence>MEIEERRQNRLMSEYVQYGVSLMYVAGVAEARRYLTCRGVPAAVMQRVLSTAPACRRQCAQAYRVIKPIPYAVLA</sequence>
<name>A0A4Y9SPX1_9BURK</name>
<reference evidence="1 2" key="1">
    <citation type="submission" date="2019-03" db="EMBL/GenBank/DDBJ databases">
        <title>Draft Genome Sequence of Duganella callidus sp. nov., a Novel Duganella Species Isolated from Cultivated Soil.</title>
        <authorList>
            <person name="Raths R."/>
            <person name="Peta V."/>
            <person name="Bucking H."/>
        </authorList>
    </citation>
    <scope>NUCLEOTIDE SEQUENCE [LARGE SCALE GENOMIC DNA]</scope>
    <source>
        <strain evidence="1 2">DN04</strain>
    </source>
</reference>